<organism evidence="1 2">
    <name type="scientific">Bizionia echini</name>
    <dbReference type="NCBI Taxonomy" id="649333"/>
    <lineage>
        <taxon>Bacteria</taxon>
        <taxon>Pseudomonadati</taxon>
        <taxon>Bacteroidota</taxon>
        <taxon>Flavobacteriia</taxon>
        <taxon>Flavobacteriales</taxon>
        <taxon>Flavobacteriaceae</taxon>
        <taxon>Bizionia</taxon>
    </lineage>
</organism>
<evidence type="ECO:0000313" key="1">
    <source>
        <dbReference type="EMBL" id="SFN85637.1"/>
    </source>
</evidence>
<reference evidence="2" key="1">
    <citation type="submission" date="2016-10" db="EMBL/GenBank/DDBJ databases">
        <authorList>
            <person name="Varghese N."/>
            <person name="Submissions S."/>
        </authorList>
    </citation>
    <scope>NUCLEOTIDE SEQUENCE [LARGE SCALE GENOMIC DNA]</scope>
    <source>
        <strain evidence="2">DSM 23925</strain>
    </source>
</reference>
<protein>
    <recommendedName>
        <fullName evidence="3">Polyketide cyclase / dehydrase and lipid transport</fullName>
    </recommendedName>
</protein>
<dbReference type="EMBL" id="FOVN01000005">
    <property type="protein sequence ID" value="SFN85637.1"/>
    <property type="molecule type" value="Genomic_DNA"/>
</dbReference>
<sequence>MTYTTEIRINQNLETFTSKLINTDNLKHWQLGLNDYDYIYGTPSKTGFKIRLHYTLDTKSFFLIQTISKSALPDELHLTYESKGIYTIQENCFTAVSEKESLWVSKNEVIPTTFKMRLMLLIMPSIFKNQTKTYMQNFKNFAENGISINPKK</sequence>
<dbReference type="AlphaFoldDB" id="A0A1I5CFC7"/>
<dbReference type="OrthoDB" id="411301at2"/>
<dbReference type="STRING" id="649333.SAMN04487989_10541"/>
<evidence type="ECO:0008006" key="3">
    <source>
        <dbReference type="Google" id="ProtNLM"/>
    </source>
</evidence>
<dbReference type="Proteomes" id="UP000198705">
    <property type="component" value="Unassembled WGS sequence"/>
</dbReference>
<gene>
    <name evidence="1" type="ORF">SAMN04487989_10541</name>
</gene>
<accession>A0A1I5CFC7</accession>
<name>A0A1I5CFC7_9FLAO</name>
<dbReference type="SUPFAM" id="SSF55961">
    <property type="entry name" value="Bet v1-like"/>
    <property type="match status" value="1"/>
</dbReference>
<dbReference type="RefSeq" id="WP_092208752.1">
    <property type="nucleotide sequence ID" value="NZ_FOVN01000005.1"/>
</dbReference>
<proteinExistence type="predicted"/>
<keyword evidence="2" id="KW-1185">Reference proteome</keyword>
<evidence type="ECO:0000313" key="2">
    <source>
        <dbReference type="Proteomes" id="UP000198705"/>
    </source>
</evidence>